<dbReference type="SUPFAM" id="SSF46458">
    <property type="entry name" value="Globin-like"/>
    <property type="match status" value="1"/>
</dbReference>
<dbReference type="InterPro" id="IPR009050">
    <property type="entry name" value="Globin-like_sf"/>
</dbReference>
<accession>A0A4Q9VRH9</accession>
<dbReference type="Proteomes" id="UP000292781">
    <property type="component" value="Unassembled WGS sequence"/>
</dbReference>
<organism evidence="2 3">
    <name type="scientific">Siculibacillus lacustris</name>
    <dbReference type="NCBI Taxonomy" id="1549641"/>
    <lineage>
        <taxon>Bacteria</taxon>
        <taxon>Pseudomonadati</taxon>
        <taxon>Pseudomonadota</taxon>
        <taxon>Alphaproteobacteria</taxon>
        <taxon>Hyphomicrobiales</taxon>
        <taxon>Ancalomicrobiaceae</taxon>
        <taxon>Siculibacillus</taxon>
    </lineage>
</organism>
<dbReference type="EMBL" id="SJFN01000012">
    <property type="protein sequence ID" value="TBW38224.1"/>
    <property type="molecule type" value="Genomic_DNA"/>
</dbReference>
<dbReference type="GO" id="GO:0019825">
    <property type="term" value="F:oxygen binding"/>
    <property type="evidence" value="ECO:0007669"/>
    <property type="project" value="InterPro"/>
</dbReference>
<sequence>MTETIVSTYMRTMGLDEDTIARVRTHRPLLETRIDGLVDRYFAHLRTLDLGLPPLEGDRAVSLRAIRVAHWKQLLDADFAGVWTDYAENIGRRAIESRLPPKVLLVAAEWFHLDLAREIGDAPEIAPDDRIALIIALGRFAYLDLALAQAAIGMTWID</sequence>
<reference evidence="2 3" key="1">
    <citation type="submission" date="2019-02" db="EMBL/GenBank/DDBJ databases">
        <title>Siculibacillus lacustris gen. nov., sp. nov., a new rosette-forming bacterium isolated from a freshwater crater lake (Lake St. Ana, Romania).</title>
        <authorList>
            <person name="Felfoldi T."/>
            <person name="Marton Z."/>
            <person name="Szabo A."/>
            <person name="Mentes A."/>
            <person name="Boka K."/>
            <person name="Marialigeti K."/>
            <person name="Mathe I."/>
            <person name="Koncz M."/>
            <person name="Schumann P."/>
            <person name="Toth E."/>
        </authorList>
    </citation>
    <scope>NUCLEOTIDE SEQUENCE [LARGE SCALE GENOMIC DNA]</scope>
    <source>
        <strain evidence="2 3">SA-279</strain>
    </source>
</reference>
<dbReference type="InterPro" id="IPR012292">
    <property type="entry name" value="Globin/Proto"/>
</dbReference>
<evidence type="ECO:0000259" key="1">
    <source>
        <dbReference type="Pfam" id="PF11563"/>
    </source>
</evidence>
<dbReference type="RefSeq" id="WP_131308952.1">
    <property type="nucleotide sequence ID" value="NZ_SJFN01000012.1"/>
</dbReference>
<dbReference type="InterPro" id="IPR039379">
    <property type="entry name" value="Protoglobin_sensor_dom"/>
</dbReference>
<evidence type="ECO:0000313" key="3">
    <source>
        <dbReference type="Proteomes" id="UP000292781"/>
    </source>
</evidence>
<feature type="domain" description="Globin-sensor" evidence="1">
    <location>
        <begin position="6"/>
        <end position="149"/>
    </location>
</feature>
<protein>
    <recommendedName>
        <fullName evidence="1">Globin-sensor domain-containing protein</fullName>
    </recommendedName>
</protein>
<dbReference type="OrthoDB" id="4514964at2"/>
<dbReference type="AlphaFoldDB" id="A0A4Q9VRH9"/>
<dbReference type="Gene3D" id="1.10.490.10">
    <property type="entry name" value="Globins"/>
    <property type="match status" value="1"/>
</dbReference>
<proteinExistence type="predicted"/>
<dbReference type="InterPro" id="IPR044398">
    <property type="entry name" value="Globin-sensor_dom"/>
</dbReference>
<name>A0A4Q9VRH9_9HYPH</name>
<comment type="caution">
    <text evidence="2">The sequence shown here is derived from an EMBL/GenBank/DDBJ whole genome shotgun (WGS) entry which is preliminary data.</text>
</comment>
<evidence type="ECO:0000313" key="2">
    <source>
        <dbReference type="EMBL" id="TBW38224.1"/>
    </source>
</evidence>
<gene>
    <name evidence="2" type="ORF">EYW49_09760</name>
</gene>
<dbReference type="Pfam" id="PF11563">
    <property type="entry name" value="Protoglobin"/>
    <property type="match status" value="1"/>
</dbReference>
<dbReference type="GO" id="GO:0020037">
    <property type="term" value="F:heme binding"/>
    <property type="evidence" value="ECO:0007669"/>
    <property type="project" value="InterPro"/>
</dbReference>
<dbReference type="CDD" id="cd01068">
    <property type="entry name" value="globin_sensor"/>
    <property type="match status" value="1"/>
</dbReference>
<keyword evidence="3" id="KW-1185">Reference proteome</keyword>